<name>A0A0J7N8M5_LASNI</name>
<keyword evidence="1" id="KW-0479">Metal-binding</keyword>
<comment type="caution">
    <text evidence="3">The sequence shown here is derived from an EMBL/GenBank/DDBJ whole genome shotgun (WGS) entry which is preliminary data.</text>
</comment>
<keyword evidence="4" id="KW-1185">Reference proteome</keyword>
<proteinExistence type="predicted"/>
<feature type="domain" description="CCHC-type" evidence="2">
    <location>
        <begin position="129"/>
        <end position="145"/>
    </location>
</feature>
<reference evidence="3 4" key="1">
    <citation type="submission" date="2015-04" db="EMBL/GenBank/DDBJ databases">
        <title>Lasius niger genome sequencing.</title>
        <authorList>
            <person name="Konorov E.A."/>
            <person name="Nikitin M.A."/>
            <person name="Kirill M.V."/>
            <person name="Chang P."/>
        </authorList>
    </citation>
    <scope>NUCLEOTIDE SEQUENCE [LARGE SCALE GENOMIC DNA]</scope>
    <source>
        <tissue evidence="3">Whole</tissue>
    </source>
</reference>
<gene>
    <name evidence="3" type="ORF">RF55_11426</name>
</gene>
<evidence type="ECO:0000259" key="2">
    <source>
        <dbReference type="PROSITE" id="PS50158"/>
    </source>
</evidence>
<evidence type="ECO:0000256" key="1">
    <source>
        <dbReference type="PROSITE-ProRule" id="PRU00047"/>
    </source>
</evidence>
<evidence type="ECO:0000313" key="4">
    <source>
        <dbReference type="Proteomes" id="UP000036403"/>
    </source>
</evidence>
<sequence>MAKMSMEEIGQIEKLNGVENFQLWKFEITIVLKANELYDVTTKEPPAEQDATWYKKDSNAQKVIVLSLVTLPDSYKSFVTAWESTATRDQTLKNLTARILSEEARNSEQEGKENAVAFKANVNANIKKRCFKCNPTGHLARACRKTTFQKQTDLKEKQMFYKIYKKSNHLEKDCYFRNDAKKKDRQTDKSDKQTDKVSFLVHKQQDTSWIVDSGTTPHMINNVKYLKKT</sequence>
<dbReference type="Gene3D" id="4.10.60.10">
    <property type="entry name" value="Zinc finger, CCHC-type"/>
    <property type="match status" value="1"/>
</dbReference>
<dbReference type="InterPro" id="IPR036875">
    <property type="entry name" value="Znf_CCHC_sf"/>
</dbReference>
<organism evidence="3 4">
    <name type="scientific">Lasius niger</name>
    <name type="common">Black garden ant</name>
    <dbReference type="NCBI Taxonomy" id="67767"/>
    <lineage>
        <taxon>Eukaryota</taxon>
        <taxon>Metazoa</taxon>
        <taxon>Ecdysozoa</taxon>
        <taxon>Arthropoda</taxon>
        <taxon>Hexapoda</taxon>
        <taxon>Insecta</taxon>
        <taxon>Pterygota</taxon>
        <taxon>Neoptera</taxon>
        <taxon>Endopterygota</taxon>
        <taxon>Hymenoptera</taxon>
        <taxon>Apocrita</taxon>
        <taxon>Aculeata</taxon>
        <taxon>Formicoidea</taxon>
        <taxon>Formicidae</taxon>
        <taxon>Formicinae</taxon>
        <taxon>Lasius</taxon>
        <taxon>Lasius</taxon>
    </lineage>
</organism>
<dbReference type="OrthoDB" id="6775683at2759"/>
<evidence type="ECO:0000313" key="3">
    <source>
        <dbReference type="EMBL" id="KMQ88995.1"/>
    </source>
</evidence>
<dbReference type="GO" id="GO:0003676">
    <property type="term" value="F:nucleic acid binding"/>
    <property type="evidence" value="ECO:0007669"/>
    <property type="project" value="InterPro"/>
</dbReference>
<dbReference type="SUPFAM" id="SSF57756">
    <property type="entry name" value="Retrovirus zinc finger-like domains"/>
    <property type="match status" value="1"/>
</dbReference>
<dbReference type="EMBL" id="LBMM01008304">
    <property type="protein sequence ID" value="KMQ88995.1"/>
    <property type="molecule type" value="Genomic_DNA"/>
</dbReference>
<accession>A0A0J7N8M5</accession>
<dbReference type="InterPro" id="IPR001878">
    <property type="entry name" value="Znf_CCHC"/>
</dbReference>
<protein>
    <submittedName>
        <fullName evidence="3">Copia protein</fullName>
    </submittedName>
</protein>
<dbReference type="Proteomes" id="UP000036403">
    <property type="component" value="Unassembled WGS sequence"/>
</dbReference>
<keyword evidence="1" id="KW-0862">Zinc</keyword>
<dbReference type="GO" id="GO:0008270">
    <property type="term" value="F:zinc ion binding"/>
    <property type="evidence" value="ECO:0007669"/>
    <property type="project" value="UniProtKB-KW"/>
</dbReference>
<keyword evidence="1" id="KW-0863">Zinc-finger</keyword>
<dbReference type="PaxDb" id="67767-A0A0J7N8M5"/>
<dbReference type="SMART" id="SM00343">
    <property type="entry name" value="ZnF_C2HC"/>
    <property type="match status" value="1"/>
</dbReference>
<dbReference type="PROSITE" id="PS50158">
    <property type="entry name" value="ZF_CCHC"/>
    <property type="match status" value="1"/>
</dbReference>
<dbReference type="AlphaFoldDB" id="A0A0J7N8M5"/>